<dbReference type="InterPro" id="IPR053927">
    <property type="entry name" value="FlgK_helical"/>
</dbReference>
<dbReference type="RefSeq" id="WP_271426519.1">
    <property type="nucleotide sequence ID" value="NZ_JAQIPB010000001.1"/>
</dbReference>
<dbReference type="GO" id="GO:0005198">
    <property type="term" value="F:structural molecule activity"/>
    <property type="evidence" value="ECO:0007669"/>
    <property type="project" value="InterPro"/>
</dbReference>
<protein>
    <recommendedName>
        <fullName evidence="4">Flagellar hook-associated protein 1</fullName>
    </recommendedName>
</protein>
<keyword evidence="7" id="KW-0175">Coiled coil</keyword>
<dbReference type="InterPro" id="IPR002371">
    <property type="entry name" value="FlgK"/>
</dbReference>
<dbReference type="Pfam" id="PF22638">
    <property type="entry name" value="FlgK_D1"/>
    <property type="match status" value="1"/>
</dbReference>
<dbReference type="Pfam" id="PF21158">
    <property type="entry name" value="flgK_1st_1"/>
    <property type="match status" value="1"/>
</dbReference>
<comment type="subcellular location">
    <subcellularLocation>
        <location evidence="1">Bacterial flagellum</location>
    </subcellularLocation>
    <subcellularLocation>
        <location evidence="2">Secreted</location>
    </subcellularLocation>
</comment>
<name>A0AAE3N8K7_9BURK</name>
<dbReference type="InterPro" id="IPR010930">
    <property type="entry name" value="Flg_bb/hook_C_dom"/>
</dbReference>
<evidence type="ECO:0000256" key="6">
    <source>
        <dbReference type="ARBA" id="ARBA00023143"/>
    </source>
</evidence>
<dbReference type="NCBIfam" id="TIGR02492">
    <property type="entry name" value="flgK_ends"/>
    <property type="match status" value="1"/>
</dbReference>
<dbReference type="PRINTS" id="PR01005">
    <property type="entry name" value="FLGHOOKAP1"/>
</dbReference>
<evidence type="ECO:0000256" key="5">
    <source>
        <dbReference type="ARBA" id="ARBA00022525"/>
    </source>
</evidence>
<evidence type="ECO:0000256" key="2">
    <source>
        <dbReference type="ARBA" id="ARBA00004613"/>
    </source>
</evidence>
<organism evidence="11 12">
    <name type="scientific">Xenophilus arseniciresistens</name>
    <dbReference type="NCBI Taxonomy" id="1283306"/>
    <lineage>
        <taxon>Bacteria</taxon>
        <taxon>Pseudomonadati</taxon>
        <taxon>Pseudomonadota</taxon>
        <taxon>Betaproteobacteria</taxon>
        <taxon>Burkholderiales</taxon>
        <taxon>Comamonadaceae</taxon>
        <taxon>Xenophilus</taxon>
    </lineage>
</organism>
<dbReference type="AlphaFoldDB" id="A0AAE3N8K7"/>
<dbReference type="PANTHER" id="PTHR30033">
    <property type="entry name" value="FLAGELLAR HOOK-ASSOCIATED PROTEIN 1"/>
    <property type="match status" value="1"/>
</dbReference>
<keyword evidence="11" id="KW-0969">Cilium</keyword>
<feature type="domain" description="Flagellar hook-associated protein FlgK helical" evidence="10">
    <location>
        <begin position="93"/>
        <end position="322"/>
    </location>
</feature>
<dbReference type="GO" id="GO:0044780">
    <property type="term" value="P:bacterial-type flagellum assembly"/>
    <property type="evidence" value="ECO:0007669"/>
    <property type="project" value="InterPro"/>
</dbReference>
<proteinExistence type="inferred from homology"/>
<evidence type="ECO:0000256" key="7">
    <source>
        <dbReference type="SAM" id="Coils"/>
    </source>
</evidence>
<comment type="similarity">
    <text evidence="3">Belongs to the flagella basal body rod proteins family.</text>
</comment>
<evidence type="ECO:0000259" key="8">
    <source>
        <dbReference type="Pfam" id="PF06429"/>
    </source>
</evidence>
<keyword evidence="11" id="KW-0282">Flagellum</keyword>
<feature type="domain" description="Flagellar hook-associated protein 1 D2-like" evidence="9">
    <location>
        <begin position="336"/>
        <end position="410"/>
    </location>
</feature>
<dbReference type="Proteomes" id="UP001212602">
    <property type="component" value="Unassembled WGS sequence"/>
</dbReference>
<dbReference type="GO" id="GO:0005576">
    <property type="term" value="C:extracellular region"/>
    <property type="evidence" value="ECO:0007669"/>
    <property type="project" value="UniProtKB-SubCell"/>
</dbReference>
<accession>A0AAE3N8K7</accession>
<feature type="domain" description="Flagellar basal-body/hook protein C-terminal" evidence="8">
    <location>
        <begin position="586"/>
        <end position="625"/>
    </location>
</feature>
<evidence type="ECO:0000256" key="1">
    <source>
        <dbReference type="ARBA" id="ARBA00004365"/>
    </source>
</evidence>
<dbReference type="EMBL" id="JAQIPB010000001">
    <property type="protein sequence ID" value="MDA7415259.1"/>
    <property type="molecule type" value="Genomic_DNA"/>
</dbReference>
<dbReference type="PANTHER" id="PTHR30033:SF1">
    <property type="entry name" value="FLAGELLAR HOOK-ASSOCIATED PROTEIN 1"/>
    <property type="match status" value="1"/>
</dbReference>
<keyword evidence="12" id="KW-1185">Reference proteome</keyword>
<keyword evidence="6" id="KW-0975">Bacterial flagellum</keyword>
<sequence length="628" mass="64118">MSSLLNLGTRTLLANQMALQTTGHNIANASTVGYSRQSAVMQQVEGQYTGGGYVGKGVQVLTVERAHNEFVTRQAALARSVQAMDATRADRLAALEDILQGGTSGLGASVNDLVNAFSDIASTPTDVTARNVVLARAQEMSARFRNAQAQIDDLQHGVNGQLDDAVTQINSLAARIAELNGQVQRAQGGGQQPNDLLDQRDELVRQLNGQVQASTVAGDDGSLNIFVGSQALVLGSSVAQVALQGAADGTRALTITRGAVTQELDESSLGGGAVAGLLRFQNGDLAAARDGLGRMALAITSAINTQHRLGVDLNGQPGSDFFTPIAIPDALPAPWNTGTATVSAEVADPTALVASSYQVVFGSSGSIAVQRLSDGKTTTFTGPMPIEIDGLRLDLSGGSAAAGSSFTLRPYARAADGTATALSSPREIAAASPVEARASSSNRGTVAVAGVSASQAHASLGATVTLTFTSAGTFDVAGSGTGDPSGIAYTAGQPISFNGWTLTLSGNPQAGDTITVQAASASYSQLNAGNASALLGLRDVAMFDGATLADGYASLMAEMGVRSQSAQYAASISGSIATSLESERANISGVNLDEEAARLLQYQQAYQASAKMIQIAQSIFDSLLQGMP</sequence>
<gene>
    <name evidence="11" type="primary">flgK</name>
    <name evidence="11" type="ORF">PGB34_02675</name>
</gene>
<evidence type="ECO:0000256" key="4">
    <source>
        <dbReference type="ARBA" id="ARBA00016244"/>
    </source>
</evidence>
<comment type="caution">
    <text evidence="11">The sequence shown here is derived from an EMBL/GenBank/DDBJ whole genome shotgun (WGS) entry which is preliminary data.</text>
</comment>
<evidence type="ECO:0000259" key="9">
    <source>
        <dbReference type="Pfam" id="PF21158"/>
    </source>
</evidence>
<keyword evidence="11" id="KW-0966">Cell projection</keyword>
<evidence type="ECO:0000256" key="3">
    <source>
        <dbReference type="ARBA" id="ARBA00009677"/>
    </source>
</evidence>
<dbReference type="SUPFAM" id="SSF64518">
    <property type="entry name" value="Phase 1 flagellin"/>
    <property type="match status" value="1"/>
</dbReference>
<evidence type="ECO:0000313" key="12">
    <source>
        <dbReference type="Proteomes" id="UP001212602"/>
    </source>
</evidence>
<evidence type="ECO:0000259" key="10">
    <source>
        <dbReference type="Pfam" id="PF22638"/>
    </source>
</evidence>
<feature type="coiled-coil region" evidence="7">
    <location>
        <begin position="137"/>
        <end position="182"/>
    </location>
</feature>
<keyword evidence="5" id="KW-0964">Secreted</keyword>
<dbReference type="GO" id="GO:0009424">
    <property type="term" value="C:bacterial-type flagellum hook"/>
    <property type="evidence" value="ECO:0007669"/>
    <property type="project" value="InterPro"/>
</dbReference>
<evidence type="ECO:0000313" key="11">
    <source>
        <dbReference type="EMBL" id="MDA7415259.1"/>
    </source>
</evidence>
<dbReference type="InterPro" id="IPR049119">
    <property type="entry name" value="FlgK_D2-like"/>
</dbReference>
<reference evidence="11" key="1">
    <citation type="submission" date="2023-01" db="EMBL/GenBank/DDBJ databases">
        <title>Xenophilus mangrovi sp. nov., isolated from soil of Mangrove nature reserve.</title>
        <authorList>
            <person name="Xu S."/>
            <person name="Liu Z."/>
            <person name="Xu Y."/>
        </authorList>
    </citation>
    <scope>NUCLEOTIDE SEQUENCE</scope>
    <source>
        <strain evidence="11">YW8</strain>
    </source>
</reference>
<dbReference type="Pfam" id="PF06429">
    <property type="entry name" value="Flg_bbr_C"/>
    <property type="match status" value="1"/>
</dbReference>